<organism evidence="1 2">
    <name type="scientific">Gigaspora margarita</name>
    <dbReference type="NCBI Taxonomy" id="4874"/>
    <lineage>
        <taxon>Eukaryota</taxon>
        <taxon>Fungi</taxon>
        <taxon>Fungi incertae sedis</taxon>
        <taxon>Mucoromycota</taxon>
        <taxon>Glomeromycotina</taxon>
        <taxon>Glomeromycetes</taxon>
        <taxon>Diversisporales</taxon>
        <taxon>Gigasporaceae</taxon>
        <taxon>Gigaspora</taxon>
    </lineage>
</organism>
<accession>A0ABN7WM66</accession>
<dbReference type="EMBL" id="CAJVQB010050378">
    <property type="protein sequence ID" value="CAG8834896.1"/>
    <property type="molecule type" value="Genomic_DNA"/>
</dbReference>
<proteinExistence type="predicted"/>
<sequence>ESEHLTSTKIYSNKYESLTKRMESYVCTWSKLADDISTTRNWPWSLEEMVVDKINSLKMNIKWIIQKLNLLEREYNRNMNNHLSDNFE</sequence>
<gene>
    <name evidence="1" type="ORF">GMARGA_LOCUS32297</name>
</gene>
<evidence type="ECO:0000313" key="2">
    <source>
        <dbReference type="Proteomes" id="UP000789901"/>
    </source>
</evidence>
<comment type="caution">
    <text evidence="1">The sequence shown here is derived from an EMBL/GenBank/DDBJ whole genome shotgun (WGS) entry which is preliminary data.</text>
</comment>
<protein>
    <submittedName>
        <fullName evidence="1">33067_t:CDS:1</fullName>
    </submittedName>
</protein>
<reference evidence="1 2" key="1">
    <citation type="submission" date="2021-06" db="EMBL/GenBank/DDBJ databases">
        <authorList>
            <person name="Kallberg Y."/>
            <person name="Tangrot J."/>
            <person name="Rosling A."/>
        </authorList>
    </citation>
    <scope>NUCLEOTIDE SEQUENCE [LARGE SCALE GENOMIC DNA]</scope>
    <source>
        <strain evidence="1 2">120-4 pot B 10/14</strain>
    </source>
</reference>
<evidence type="ECO:0000313" key="1">
    <source>
        <dbReference type="EMBL" id="CAG8834896.1"/>
    </source>
</evidence>
<dbReference type="Proteomes" id="UP000789901">
    <property type="component" value="Unassembled WGS sequence"/>
</dbReference>
<name>A0ABN7WM66_GIGMA</name>
<keyword evidence="2" id="KW-1185">Reference proteome</keyword>
<feature type="non-terminal residue" evidence="1">
    <location>
        <position position="1"/>
    </location>
</feature>